<keyword evidence="2" id="KW-0143">Chaperone</keyword>
<dbReference type="SFLD" id="SFLDG01082">
    <property type="entry name" value="B12-binding_domain_containing"/>
    <property type="match status" value="1"/>
</dbReference>
<dbReference type="EMBL" id="AEPE02000006">
    <property type="protein sequence ID" value="EFZ35903.1"/>
    <property type="molecule type" value="Genomic_DNA"/>
</dbReference>
<dbReference type="Pfam" id="PF04055">
    <property type="entry name" value="Radical_SAM"/>
    <property type="match status" value="1"/>
</dbReference>
<keyword evidence="2" id="KW-0963">Cytoplasm</keyword>
<keyword evidence="2" id="KW-0004">4Fe-4S</keyword>
<evidence type="ECO:0000256" key="2">
    <source>
        <dbReference type="RuleBase" id="RU364116"/>
    </source>
</evidence>
<organism evidence="4 5">
    <name type="scientific">Hoylesella oralis ATCC 33269</name>
    <dbReference type="NCBI Taxonomy" id="873533"/>
    <lineage>
        <taxon>Bacteria</taxon>
        <taxon>Pseudomonadati</taxon>
        <taxon>Bacteroidota</taxon>
        <taxon>Bacteroidia</taxon>
        <taxon>Bacteroidales</taxon>
        <taxon>Prevotellaceae</taxon>
        <taxon>Hoylesella</taxon>
    </lineage>
</organism>
<keyword evidence="5" id="KW-1185">Reference proteome</keyword>
<dbReference type="Gene3D" id="3.80.30.20">
    <property type="entry name" value="tm_1862 like domain"/>
    <property type="match status" value="1"/>
</dbReference>
<dbReference type="GO" id="GO:0051539">
    <property type="term" value="F:4 iron, 4 sulfur cluster binding"/>
    <property type="evidence" value="ECO:0007669"/>
    <property type="project" value="UniProtKB-UniRule"/>
</dbReference>
<dbReference type="GO" id="GO:0005737">
    <property type="term" value="C:cytoplasm"/>
    <property type="evidence" value="ECO:0007669"/>
    <property type="project" value="UniProtKB-SubCell"/>
</dbReference>
<dbReference type="SFLD" id="SFLDF00562">
    <property type="entry name" value="HemN-like__clustered_with_heat"/>
    <property type="match status" value="1"/>
</dbReference>
<comment type="caution">
    <text evidence="4">The sequence shown here is derived from an EMBL/GenBank/DDBJ whole genome shotgun (WGS) entry which is preliminary data.</text>
</comment>
<proteinExistence type="inferred from homology"/>
<dbReference type="GO" id="GO:0004109">
    <property type="term" value="F:coproporphyrinogen oxidase activity"/>
    <property type="evidence" value="ECO:0007669"/>
    <property type="project" value="InterPro"/>
</dbReference>
<keyword evidence="2" id="KW-0411">Iron-sulfur</keyword>
<dbReference type="SUPFAM" id="SSF102114">
    <property type="entry name" value="Radical SAM enzymes"/>
    <property type="match status" value="1"/>
</dbReference>
<dbReference type="SMART" id="SM00729">
    <property type="entry name" value="Elp3"/>
    <property type="match status" value="1"/>
</dbReference>
<dbReference type="InterPro" id="IPR006638">
    <property type="entry name" value="Elp3/MiaA/NifB-like_rSAM"/>
</dbReference>
<dbReference type="Proteomes" id="UP000005580">
    <property type="component" value="Unassembled WGS sequence"/>
</dbReference>
<dbReference type="GO" id="GO:0046872">
    <property type="term" value="F:metal ion binding"/>
    <property type="evidence" value="ECO:0007669"/>
    <property type="project" value="UniProtKB-UniRule"/>
</dbReference>
<feature type="domain" description="Radical SAM core" evidence="3">
    <location>
        <begin position="1"/>
        <end position="231"/>
    </location>
</feature>
<gene>
    <name evidence="4" type="primary">hemN2</name>
    <name evidence="4" type="ORF">HMPREF0663_11970</name>
</gene>
<evidence type="ECO:0000259" key="3">
    <source>
        <dbReference type="PROSITE" id="PS51918"/>
    </source>
</evidence>
<dbReference type="InterPro" id="IPR004559">
    <property type="entry name" value="HemW-like"/>
</dbReference>
<keyword evidence="2" id="KW-0349">Heme</keyword>
<dbReference type="NCBIfam" id="TIGR00539">
    <property type="entry name" value="hemN_rel"/>
    <property type="match status" value="1"/>
</dbReference>
<dbReference type="PANTHER" id="PTHR13932:SF5">
    <property type="entry name" value="RADICAL S-ADENOSYL METHIONINE DOMAIN-CONTAINING PROTEIN 1, MITOCHONDRIAL"/>
    <property type="match status" value="1"/>
</dbReference>
<dbReference type="RefSeq" id="WP_004370167.1">
    <property type="nucleotide sequence ID" value="NZ_GL833119.1"/>
</dbReference>
<comment type="similarity">
    <text evidence="1">Belongs to the anaerobic coproporphyrinogen-III oxidase family. HemW subfamily.</text>
</comment>
<dbReference type="HOGENOM" id="CLU_027579_1_1_10"/>
<dbReference type="STRING" id="28134.SAMN05444288_1197"/>
<dbReference type="eggNOG" id="COG0635">
    <property type="taxonomic scope" value="Bacteria"/>
</dbReference>
<dbReference type="SFLD" id="SFLDS00029">
    <property type="entry name" value="Radical_SAM"/>
    <property type="match status" value="1"/>
</dbReference>
<dbReference type="GO" id="GO:0006779">
    <property type="term" value="P:porphyrin-containing compound biosynthetic process"/>
    <property type="evidence" value="ECO:0007669"/>
    <property type="project" value="InterPro"/>
</dbReference>
<dbReference type="InterPro" id="IPR007197">
    <property type="entry name" value="rSAM"/>
</dbReference>
<evidence type="ECO:0000313" key="4">
    <source>
        <dbReference type="EMBL" id="EFZ35903.1"/>
    </source>
</evidence>
<dbReference type="InterPro" id="IPR023404">
    <property type="entry name" value="rSAM_horseshoe"/>
</dbReference>
<keyword evidence="2" id="KW-0479">Metal-binding</keyword>
<accession>E7RT97</accession>
<dbReference type="InterPro" id="IPR010723">
    <property type="entry name" value="HemN_C"/>
</dbReference>
<comment type="function">
    <text evidence="2">Probably acts as a heme chaperone, transferring heme to an unknown acceptor. Binds one molecule of heme per monomer, possibly covalently. Binds 1 [4Fe-4S] cluster. The cluster is coordinated with 3 cysteines and an exchangeable S-adenosyl-L-methionine.</text>
</comment>
<evidence type="ECO:0000313" key="5">
    <source>
        <dbReference type="Proteomes" id="UP000005580"/>
    </source>
</evidence>
<comment type="subcellular location">
    <subcellularLocation>
        <location evidence="2">Cytoplasm</location>
    </subcellularLocation>
</comment>
<dbReference type="PANTHER" id="PTHR13932">
    <property type="entry name" value="COPROPORPHYRINIGEN III OXIDASE"/>
    <property type="match status" value="1"/>
</dbReference>
<dbReference type="PROSITE" id="PS51918">
    <property type="entry name" value="RADICAL_SAM"/>
    <property type="match status" value="1"/>
</dbReference>
<dbReference type="Pfam" id="PF06969">
    <property type="entry name" value="HemN_C"/>
    <property type="match status" value="1"/>
</dbReference>
<keyword evidence="2" id="KW-0408">Iron</keyword>
<name>E7RT97_9BACT</name>
<dbReference type="CDD" id="cd01335">
    <property type="entry name" value="Radical_SAM"/>
    <property type="match status" value="1"/>
</dbReference>
<keyword evidence="4" id="KW-0560">Oxidoreductase</keyword>
<evidence type="ECO:0000256" key="1">
    <source>
        <dbReference type="ARBA" id="ARBA00006100"/>
    </source>
</evidence>
<dbReference type="InterPro" id="IPR034505">
    <property type="entry name" value="Coproporphyrinogen-III_oxidase"/>
</dbReference>
<dbReference type="SFLD" id="SFLDF00288">
    <property type="entry name" value="HemN-like__clustered_with_nucl"/>
    <property type="match status" value="1"/>
</dbReference>
<keyword evidence="2" id="KW-0949">S-adenosyl-L-methionine</keyword>
<sequence length="371" mass="42739">MYGLYIHIPFCESRCIYCGFYSTTQSEFIDRYVRAVCKEMELRKDYLPDRRIRTIYFGGGTPSLLSHRHLSTIFHNINKVYDTGCLQEVTLECNPDDVTADFASALRSLPVNRVSLGAQTFSDDRLRFLNRRHTSLEIVSAVSDLRRAGINNISIDLMFGFSGQTLGEWHTDIDRTLALEVEHISAYSLMYEEGTRLFKMLSLGKVQETDEEKSRSMYEILIDKLCSAGYEHYEISNFAKPGYRSCHNSSYWQAVPYIGIGAAAHSYDCRSRQWNIDNIELYMQGIEHGEIPMEKEILSPETVYNDTITTALRTYEGIDLNKQHPNFRNYFMKNARKHIASGLLEINGDRARLTRKGLYVSDMVMSDLMFV</sequence>
<dbReference type="InterPro" id="IPR058240">
    <property type="entry name" value="rSAM_sf"/>
</dbReference>
<protein>
    <recommendedName>
        <fullName evidence="2">Heme chaperone HemW</fullName>
    </recommendedName>
</protein>
<dbReference type="AlphaFoldDB" id="E7RT97"/>
<reference evidence="4" key="1">
    <citation type="submission" date="2011-01" db="EMBL/GenBank/DDBJ databases">
        <authorList>
            <person name="Muzny D."/>
            <person name="Qin X."/>
            <person name="Buhay C."/>
            <person name="Dugan-Rocha S."/>
            <person name="Ding Y."/>
            <person name="Chen G."/>
            <person name="Hawes A."/>
            <person name="Holder M."/>
            <person name="Jhangiani S."/>
            <person name="Johnson A."/>
            <person name="Khan Z."/>
            <person name="Li Z."/>
            <person name="Liu W."/>
            <person name="Liu X."/>
            <person name="Perez L."/>
            <person name="Shen H."/>
            <person name="Wang Q."/>
            <person name="Watt J."/>
            <person name="Xi L."/>
            <person name="Xin Y."/>
            <person name="Zhou J."/>
            <person name="Deng J."/>
            <person name="Jiang H."/>
            <person name="Liu Y."/>
            <person name="Qu J."/>
            <person name="Song X.-Z."/>
            <person name="Zhang L."/>
            <person name="Villasana D."/>
            <person name="Johnson A."/>
            <person name="Liu J."/>
            <person name="Liyanage D."/>
            <person name="Lorensuhewa L."/>
            <person name="Robinson T."/>
            <person name="Song A."/>
            <person name="Song B.-B."/>
            <person name="Dinh H."/>
            <person name="Thornton R."/>
            <person name="Coyle M."/>
            <person name="Francisco L."/>
            <person name="Jackson L."/>
            <person name="Javaid M."/>
            <person name="Korchina V."/>
            <person name="Kovar C."/>
            <person name="Mata R."/>
            <person name="Mathew T."/>
            <person name="Ngo R."/>
            <person name="Nguyen L."/>
            <person name="Nguyen N."/>
            <person name="Okwuonu G."/>
            <person name="Ongeri F."/>
            <person name="Pham C."/>
            <person name="Simmons D."/>
            <person name="Wilczek-Boney K."/>
            <person name="Hale W."/>
            <person name="Jakkamsetti A."/>
            <person name="Pham P."/>
            <person name="Ruth R."/>
            <person name="San Lucas F."/>
            <person name="Warren J."/>
            <person name="Zhang J."/>
            <person name="Zhao Z."/>
            <person name="Zhou C."/>
            <person name="Zhu D."/>
            <person name="Lee S."/>
            <person name="Bess C."/>
            <person name="Blankenburg K."/>
            <person name="Forbes L."/>
            <person name="Fu Q."/>
            <person name="Gubbala S."/>
            <person name="Hirani K."/>
            <person name="Jayaseelan J.C."/>
            <person name="Lara F."/>
            <person name="Munidasa M."/>
            <person name="Palculict T."/>
            <person name="Patil S."/>
            <person name="Pu L.-L."/>
            <person name="Saada N."/>
            <person name="Tang L."/>
            <person name="Weissenberger G."/>
            <person name="Zhu Y."/>
            <person name="Hemphill L."/>
            <person name="Shang Y."/>
            <person name="Youmans B."/>
            <person name="Ayvaz T."/>
            <person name="Ross M."/>
            <person name="Santibanez J."/>
            <person name="Aqrawi P."/>
            <person name="Gross S."/>
            <person name="Joshi V."/>
            <person name="Fowler G."/>
            <person name="Nazareth L."/>
            <person name="Reid J."/>
            <person name="Worley K."/>
            <person name="Petrosino J."/>
            <person name="Highlander S."/>
            <person name="Gibbs R."/>
        </authorList>
    </citation>
    <scope>NUCLEOTIDE SEQUENCE [LARGE SCALE GENOMIC DNA]</scope>
    <source>
        <strain evidence="4">ATCC 33269</strain>
    </source>
</reference>
<dbReference type="SFLD" id="SFLDG01065">
    <property type="entry name" value="anaerobic_coproporphyrinogen-I"/>
    <property type="match status" value="1"/>
</dbReference>